<dbReference type="PANTHER" id="PTHR24257:SF0">
    <property type="entry name" value="CHYMOTRYPSIN-LIKE ELASTASE FAMILY MEMBER 1"/>
    <property type="match status" value="1"/>
</dbReference>
<dbReference type="InterPro" id="IPR043504">
    <property type="entry name" value="Peptidase_S1_PA_chymotrypsin"/>
</dbReference>
<dbReference type="AlphaFoldDB" id="A0A7J7FKK5"/>
<keyword evidence="12" id="KW-1185">Reference proteome</keyword>
<dbReference type="GO" id="GO:0006508">
    <property type="term" value="P:proteolysis"/>
    <property type="evidence" value="ECO:0007669"/>
    <property type="project" value="UniProtKB-KW"/>
</dbReference>
<dbReference type="PROSITE" id="PS50240">
    <property type="entry name" value="TRYPSIN_DOM"/>
    <property type="match status" value="1"/>
</dbReference>
<gene>
    <name evidence="11" type="ORF">HPG69_015123</name>
</gene>
<comment type="caution">
    <text evidence="11">The sequence shown here is derived from an EMBL/GenBank/DDBJ whole genome shotgun (WGS) entry which is preliminary data.</text>
</comment>
<dbReference type="Pfam" id="PF00089">
    <property type="entry name" value="Trypsin"/>
    <property type="match status" value="1"/>
</dbReference>
<accession>A0A7J7FKK5</accession>
<evidence type="ECO:0000256" key="3">
    <source>
        <dbReference type="ARBA" id="ARBA00022670"/>
    </source>
</evidence>
<keyword evidence="3" id="KW-0645">Protease</keyword>
<evidence type="ECO:0000313" key="11">
    <source>
        <dbReference type="EMBL" id="KAF5928517.1"/>
    </source>
</evidence>
<comment type="function">
    <text evidence="7">Serine proteases that hydrolyze many proteins in addition to elastin.</text>
</comment>
<dbReference type="SUPFAM" id="SSF50494">
    <property type="entry name" value="Trypsin-like serine proteases"/>
    <property type="match status" value="1"/>
</dbReference>
<evidence type="ECO:0000256" key="5">
    <source>
        <dbReference type="ARBA" id="ARBA00022825"/>
    </source>
</evidence>
<reference evidence="11 12" key="1">
    <citation type="journal article" date="2020" name="Mol. Biol. Evol.">
        <title>Interspecific Gene Flow and the Evolution of Specialization in Black and White Rhinoceros.</title>
        <authorList>
            <person name="Moodley Y."/>
            <person name="Westbury M.V."/>
            <person name="Russo I.M."/>
            <person name="Gopalakrishnan S."/>
            <person name="Rakotoarivelo A."/>
            <person name="Olsen R.A."/>
            <person name="Prost S."/>
            <person name="Tunstall T."/>
            <person name="Ryder O.A."/>
            <person name="Dalen L."/>
            <person name="Bruford M.W."/>
        </authorList>
    </citation>
    <scope>NUCLEOTIDE SEQUENCE [LARGE SCALE GENOMIC DNA]</scope>
    <source>
        <strain evidence="11">SBR-YM</strain>
        <tissue evidence="11">Skin</tissue>
    </source>
</reference>
<keyword evidence="4" id="KW-0378">Hydrolase</keyword>
<evidence type="ECO:0000313" key="12">
    <source>
        <dbReference type="Proteomes" id="UP000551758"/>
    </source>
</evidence>
<evidence type="ECO:0000256" key="6">
    <source>
        <dbReference type="ARBA" id="ARBA00022837"/>
    </source>
</evidence>
<evidence type="ECO:0000256" key="9">
    <source>
        <dbReference type="ARBA" id="ARBA00042355"/>
    </source>
</evidence>
<protein>
    <recommendedName>
        <fullName evidence="8">Chymotrypsin-like elastase family member 1</fullName>
    </recommendedName>
    <alternativeName>
        <fullName evidence="9">Elastase-1</fullName>
    </alternativeName>
</protein>
<evidence type="ECO:0000256" key="1">
    <source>
        <dbReference type="ARBA" id="ARBA00004613"/>
    </source>
</evidence>
<dbReference type="GO" id="GO:0005615">
    <property type="term" value="C:extracellular space"/>
    <property type="evidence" value="ECO:0007669"/>
    <property type="project" value="TreeGrafter"/>
</dbReference>
<keyword evidence="2" id="KW-0964">Secreted</keyword>
<dbReference type="GO" id="GO:0004252">
    <property type="term" value="F:serine-type endopeptidase activity"/>
    <property type="evidence" value="ECO:0007669"/>
    <property type="project" value="InterPro"/>
</dbReference>
<evidence type="ECO:0000256" key="4">
    <source>
        <dbReference type="ARBA" id="ARBA00022801"/>
    </source>
</evidence>
<evidence type="ECO:0000256" key="8">
    <source>
        <dbReference type="ARBA" id="ARBA00041157"/>
    </source>
</evidence>
<evidence type="ECO:0000256" key="2">
    <source>
        <dbReference type="ARBA" id="ARBA00022525"/>
    </source>
</evidence>
<dbReference type="InterPro" id="IPR001254">
    <property type="entry name" value="Trypsin_dom"/>
</dbReference>
<dbReference type="Proteomes" id="UP000551758">
    <property type="component" value="Unassembled WGS sequence"/>
</dbReference>
<feature type="domain" description="Peptidase S1" evidence="10">
    <location>
        <begin position="25"/>
        <end position="110"/>
    </location>
</feature>
<sequence>MPCVLFSSWAAGPDPAGGLPAHLQVDYSTCSSASFWGSTVKNTMVCAGGDGVRSGCQGDSGGPLHCLLNGQYAVHGVTSFVSSLGCNVAKKPTVFTRISAYISWINNVGPLK</sequence>
<comment type="subcellular location">
    <subcellularLocation>
        <location evidence="1">Secreted</location>
    </subcellularLocation>
</comment>
<evidence type="ECO:0000256" key="7">
    <source>
        <dbReference type="ARBA" id="ARBA00037778"/>
    </source>
</evidence>
<dbReference type="InterPro" id="IPR033116">
    <property type="entry name" value="TRYPSIN_SER"/>
</dbReference>
<keyword evidence="5" id="KW-0720">Serine protease</keyword>
<dbReference type="Gene3D" id="2.40.10.10">
    <property type="entry name" value="Trypsin-like serine proteases"/>
    <property type="match status" value="1"/>
</dbReference>
<dbReference type="InterPro" id="IPR009003">
    <property type="entry name" value="Peptidase_S1_PA"/>
</dbReference>
<name>A0A7J7FKK5_DICBM</name>
<evidence type="ECO:0000259" key="10">
    <source>
        <dbReference type="PROSITE" id="PS50240"/>
    </source>
</evidence>
<organism evidence="11 12">
    <name type="scientific">Diceros bicornis minor</name>
    <name type="common">South-central black rhinoceros</name>
    <dbReference type="NCBI Taxonomy" id="77932"/>
    <lineage>
        <taxon>Eukaryota</taxon>
        <taxon>Metazoa</taxon>
        <taxon>Chordata</taxon>
        <taxon>Craniata</taxon>
        <taxon>Vertebrata</taxon>
        <taxon>Euteleostomi</taxon>
        <taxon>Mammalia</taxon>
        <taxon>Eutheria</taxon>
        <taxon>Laurasiatheria</taxon>
        <taxon>Perissodactyla</taxon>
        <taxon>Rhinocerotidae</taxon>
        <taxon>Diceros</taxon>
    </lineage>
</organism>
<dbReference type="PROSITE" id="PS00135">
    <property type="entry name" value="TRYPSIN_SER"/>
    <property type="match status" value="1"/>
</dbReference>
<proteinExistence type="predicted"/>
<dbReference type="EMBL" id="JACDTQ010000370">
    <property type="protein sequence ID" value="KAF5928517.1"/>
    <property type="molecule type" value="Genomic_DNA"/>
</dbReference>
<dbReference type="PANTHER" id="PTHR24257">
    <property type="entry name" value="CHYMOTRYPSIN-LIKE ELASTASE FAMILY MEMBER"/>
    <property type="match status" value="1"/>
</dbReference>
<dbReference type="InterPro" id="IPR050850">
    <property type="entry name" value="Peptidase_S1_Elastase_sf"/>
</dbReference>
<keyword evidence="6" id="KW-0106">Calcium</keyword>